<evidence type="ECO:0000313" key="2">
    <source>
        <dbReference type="Proteomes" id="UP000638648"/>
    </source>
</evidence>
<name>A0A927MPL0_9ACTN</name>
<proteinExistence type="predicted"/>
<dbReference type="AlphaFoldDB" id="A0A927MPL0"/>
<reference evidence="1" key="1">
    <citation type="submission" date="2020-10" db="EMBL/GenBank/DDBJ databases">
        <title>Sequencing the genomes of 1000 actinobacteria strains.</title>
        <authorList>
            <person name="Klenk H.-P."/>
        </authorList>
    </citation>
    <scope>NUCLEOTIDE SEQUENCE</scope>
    <source>
        <strain evidence="1">DSM 45354</strain>
    </source>
</reference>
<comment type="caution">
    <text evidence="1">The sequence shown here is derived from an EMBL/GenBank/DDBJ whole genome shotgun (WGS) entry which is preliminary data.</text>
</comment>
<gene>
    <name evidence="1" type="ORF">HEB94_000597</name>
</gene>
<evidence type="ECO:0000313" key="1">
    <source>
        <dbReference type="EMBL" id="MBE1603749.1"/>
    </source>
</evidence>
<protein>
    <submittedName>
        <fullName evidence="1">Uncharacterized protein</fullName>
    </submittedName>
</protein>
<keyword evidence="2" id="KW-1185">Reference proteome</keyword>
<dbReference type="EMBL" id="JADBEM010000001">
    <property type="protein sequence ID" value="MBE1603749.1"/>
    <property type="molecule type" value="Genomic_DNA"/>
</dbReference>
<organism evidence="1 2">
    <name type="scientific">Actinopolymorpha pittospori</name>
    <dbReference type="NCBI Taxonomy" id="648752"/>
    <lineage>
        <taxon>Bacteria</taxon>
        <taxon>Bacillati</taxon>
        <taxon>Actinomycetota</taxon>
        <taxon>Actinomycetes</taxon>
        <taxon>Propionibacteriales</taxon>
        <taxon>Actinopolymorphaceae</taxon>
        <taxon>Actinopolymorpha</taxon>
    </lineage>
</organism>
<accession>A0A927MPL0</accession>
<sequence length="169" mass="19259">MSYLLVLGEREALAWVLREGRMAFPATRRHEVDRLAVGDELFLLTTRGCFHNPVRDRTRVIGRAVVSTRVEPLDPPLELVGRRFTRGCKLDIGVLAPYRTGVEVAPLVPKLDAFPRKDVWSIWLRRPLVSLGQHDVNLIWSRLRRVGRPVSEHLPTYLESIRPVAAPGR</sequence>
<dbReference type="Proteomes" id="UP000638648">
    <property type="component" value="Unassembled WGS sequence"/>
</dbReference>
<dbReference type="Gene3D" id="3.10.590.10">
    <property type="entry name" value="ph1033 like domains"/>
    <property type="match status" value="1"/>
</dbReference>